<proteinExistence type="predicted"/>
<accession>A0ABU8Q814</accession>
<keyword evidence="3" id="KW-1185">Reference proteome</keyword>
<gene>
    <name evidence="2" type="ORF">WH159_14170</name>
</gene>
<dbReference type="Proteomes" id="UP001380365">
    <property type="component" value="Unassembled WGS sequence"/>
</dbReference>
<evidence type="ECO:0008006" key="4">
    <source>
        <dbReference type="Google" id="ProtNLM"/>
    </source>
</evidence>
<dbReference type="RefSeq" id="WP_165889952.1">
    <property type="nucleotide sequence ID" value="NZ_BAAAEL010000002.1"/>
</dbReference>
<dbReference type="EMBL" id="JBBGZA010000001">
    <property type="protein sequence ID" value="MEJ5095680.1"/>
    <property type="molecule type" value="Genomic_DNA"/>
</dbReference>
<feature type="region of interest" description="Disordered" evidence="1">
    <location>
        <begin position="1"/>
        <end position="49"/>
    </location>
</feature>
<organism evidence="2 3">
    <name type="scientific">Sphingomonas molluscorum</name>
    <dbReference type="NCBI Taxonomy" id="418184"/>
    <lineage>
        <taxon>Bacteria</taxon>
        <taxon>Pseudomonadati</taxon>
        <taxon>Pseudomonadota</taxon>
        <taxon>Alphaproteobacteria</taxon>
        <taxon>Sphingomonadales</taxon>
        <taxon>Sphingomonadaceae</taxon>
        <taxon>Sphingomonas</taxon>
    </lineage>
</organism>
<protein>
    <recommendedName>
        <fullName evidence="4">BatC protein</fullName>
    </recommendedName>
</protein>
<comment type="caution">
    <text evidence="2">The sequence shown here is derived from an EMBL/GenBank/DDBJ whole genome shotgun (WGS) entry which is preliminary data.</text>
</comment>
<evidence type="ECO:0000313" key="3">
    <source>
        <dbReference type="Proteomes" id="UP001380365"/>
    </source>
</evidence>
<evidence type="ECO:0000256" key="1">
    <source>
        <dbReference type="SAM" id="MobiDB-lite"/>
    </source>
</evidence>
<feature type="compositionally biased region" description="Polar residues" evidence="1">
    <location>
        <begin position="18"/>
        <end position="28"/>
    </location>
</feature>
<feature type="compositionally biased region" description="Gly residues" evidence="1">
    <location>
        <begin position="40"/>
        <end position="49"/>
    </location>
</feature>
<name>A0ABU8Q814_9SPHN</name>
<feature type="compositionally biased region" description="Basic and acidic residues" evidence="1">
    <location>
        <begin position="1"/>
        <end position="16"/>
    </location>
</feature>
<sequence>MTIDPEQHGANDHDDSSSPDTGANTGVSTPDPAEGADDAPGGGDGSPDA</sequence>
<reference evidence="2 3" key="1">
    <citation type="submission" date="2023-12" db="EMBL/GenBank/DDBJ databases">
        <title>Gut-associated functions are favored during microbiome assembly across C. elegans life.</title>
        <authorList>
            <person name="Zimmermann J."/>
        </authorList>
    </citation>
    <scope>NUCLEOTIDE SEQUENCE [LARGE SCALE GENOMIC DNA]</scope>
    <source>
        <strain evidence="2 3">JUb134</strain>
    </source>
</reference>
<evidence type="ECO:0000313" key="2">
    <source>
        <dbReference type="EMBL" id="MEJ5095680.1"/>
    </source>
</evidence>